<protein>
    <submittedName>
        <fullName evidence="1">Uncharacterized protein</fullName>
    </submittedName>
</protein>
<proteinExistence type="predicted"/>
<sequence length="81" mass="9320">MNILFIASKTEILEAFSRNNDIFKTSEPAWSNKAFQAYLLLRKSNLVLYCGAEYFYAQLNEEGVPTDLLQLSKYGYRADPD</sequence>
<dbReference type="AlphaFoldDB" id="A0A8J2NIH3"/>
<dbReference type="Proteomes" id="UP000708208">
    <property type="component" value="Unassembled WGS sequence"/>
</dbReference>
<keyword evidence="2" id="KW-1185">Reference proteome</keyword>
<evidence type="ECO:0000313" key="1">
    <source>
        <dbReference type="EMBL" id="CAG7642074.1"/>
    </source>
</evidence>
<dbReference type="EMBL" id="CAJVCH010001944">
    <property type="protein sequence ID" value="CAG7642074.1"/>
    <property type="molecule type" value="Genomic_DNA"/>
</dbReference>
<comment type="caution">
    <text evidence="1">The sequence shown here is derived from an EMBL/GenBank/DDBJ whole genome shotgun (WGS) entry which is preliminary data.</text>
</comment>
<organism evidence="1 2">
    <name type="scientific">Allacma fusca</name>
    <dbReference type="NCBI Taxonomy" id="39272"/>
    <lineage>
        <taxon>Eukaryota</taxon>
        <taxon>Metazoa</taxon>
        <taxon>Ecdysozoa</taxon>
        <taxon>Arthropoda</taxon>
        <taxon>Hexapoda</taxon>
        <taxon>Collembola</taxon>
        <taxon>Symphypleona</taxon>
        <taxon>Sminthuridae</taxon>
        <taxon>Allacma</taxon>
    </lineage>
</organism>
<gene>
    <name evidence="1" type="ORF">AFUS01_LOCUS435</name>
</gene>
<reference evidence="1" key="1">
    <citation type="submission" date="2021-06" db="EMBL/GenBank/DDBJ databases">
        <authorList>
            <person name="Hodson N. C."/>
            <person name="Mongue J. A."/>
            <person name="Jaron S. K."/>
        </authorList>
    </citation>
    <scope>NUCLEOTIDE SEQUENCE</scope>
</reference>
<feature type="non-terminal residue" evidence="1">
    <location>
        <position position="1"/>
    </location>
</feature>
<evidence type="ECO:0000313" key="2">
    <source>
        <dbReference type="Proteomes" id="UP000708208"/>
    </source>
</evidence>
<accession>A0A8J2NIH3</accession>
<name>A0A8J2NIH3_9HEXA</name>